<proteinExistence type="predicted"/>
<keyword evidence="2" id="KW-1185">Reference proteome</keyword>
<sequence length="204" mass="22200">MNDTWNLYSPSMARTPTTNSLFSSRAPWDHVTIAPPKVLPQDGYGLDLIDSYIANSGWPALTSVTPHLPWALGSLRFENIGFPCGQPTAIIPQRSFNVDSEYVPNMGEVPFISSVQPVCLQPNDGTHNSTSQASTLGFIGAQSCPGVEAAEGAILESWFNETPDSLFPINQFPDDFFRQRLLLGSPRTGVHSLDVKEYSVNGGI</sequence>
<evidence type="ECO:0000313" key="1">
    <source>
        <dbReference type="EMBL" id="KAF5693807.1"/>
    </source>
</evidence>
<protein>
    <submittedName>
        <fullName evidence="1">Uncharacterized protein</fullName>
    </submittedName>
</protein>
<gene>
    <name evidence="1" type="ORF">FGLOB1_14329</name>
</gene>
<dbReference type="Proteomes" id="UP000532311">
    <property type="component" value="Unassembled WGS sequence"/>
</dbReference>
<organism evidence="1 2">
    <name type="scientific">Fusarium globosum</name>
    <dbReference type="NCBI Taxonomy" id="78864"/>
    <lineage>
        <taxon>Eukaryota</taxon>
        <taxon>Fungi</taxon>
        <taxon>Dikarya</taxon>
        <taxon>Ascomycota</taxon>
        <taxon>Pezizomycotina</taxon>
        <taxon>Sordariomycetes</taxon>
        <taxon>Hypocreomycetidae</taxon>
        <taxon>Hypocreales</taxon>
        <taxon>Nectriaceae</taxon>
        <taxon>Fusarium</taxon>
        <taxon>Fusarium fujikuroi species complex</taxon>
    </lineage>
</organism>
<dbReference type="AlphaFoldDB" id="A0A8H6CVL7"/>
<accession>A0A8H6CVL7</accession>
<dbReference type="EMBL" id="JAAQPF010001071">
    <property type="protein sequence ID" value="KAF5693807.1"/>
    <property type="molecule type" value="Genomic_DNA"/>
</dbReference>
<comment type="caution">
    <text evidence="1">The sequence shown here is derived from an EMBL/GenBank/DDBJ whole genome shotgun (WGS) entry which is preliminary data.</text>
</comment>
<name>A0A8H6CVL7_9HYPO</name>
<evidence type="ECO:0000313" key="2">
    <source>
        <dbReference type="Proteomes" id="UP000532311"/>
    </source>
</evidence>
<reference evidence="1 2" key="1">
    <citation type="submission" date="2020-05" db="EMBL/GenBank/DDBJ databases">
        <title>Identification and distribution of gene clusters putatively required for synthesis of sphingolipid metabolism inhibitors in phylogenetically diverse species of the filamentous fungus Fusarium.</title>
        <authorList>
            <person name="Kim H.-S."/>
            <person name="Busman M."/>
            <person name="Brown D.W."/>
            <person name="Divon H."/>
            <person name="Uhlig S."/>
            <person name="Proctor R.H."/>
        </authorList>
    </citation>
    <scope>NUCLEOTIDE SEQUENCE [LARGE SCALE GENOMIC DNA]</scope>
    <source>
        <strain evidence="1 2">NRRL 26131</strain>
    </source>
</reference>